<name>A0A0P7BX77_9HYPO</name>
<sequence>MSQSHLNVDDRTELPSPREVIEDSNSTISKSPYTIIIVLISILFFAVPIKLAAPAVASIVLPLRLFFPRAKPPTGLVLITGASSDVGAELGYVFAERGHDLILVGQDDEQLQAVKNNVEGKGGPSARIAYLLIQSTLRNNDISFDPFLFEFSKGIFGQDDRQVVIIQRIMKELLDIIHSTLSGEPLHKLNTTALTHLMKNLNRIQPTESVRVPNAYLWIRNMTTEATMMALFGEKNPITPENVHHLWTFDESATLLAIGVAPNLIARKSVAARNKLNKLLLPYYEAEDDQRPDVSEVIRKRAALLRREGYNAVDLSIQEILLP</sequence>
<dbReference type="GO" id="GO:0020037">
    <property type="term" value="F:heme binding"/>
    <property type="evidence" value="ECO:0007669"/>
    <property type="project" value="InterPro"/>
</dbReference>
<keyword evidence="4" id="KW-1185">Reference proteome</keyword>
<evidence type="ECO:0000256" key="1">
    <source>
        <dbReference type="SAM" id="MobiDB-lite"/>
    </source>
</evidence>
<dbReference type="PANTHER" id="PTHR47582:SF1">
    <property type="entry name" value="P450, PUTATIVE (EUROFUNG)-RELATED"/>
    <property type="match status" value="1"/>
</dbReference>
<dbReference type="GO" id="GO:0005506">
    <property type="term" value="F:iron ion binding"/>
    <property type="evidence" value="ECO:0007669"/>
    <property type="project" value="InterPro"/>
</dbReference>
<keyword evidence="2" id="KW-0812">Transmembrane</keyword>
<keyword evidence="2" id="KW-1133">Transmembrane helix</keyword>
<dbReference type="SUPFAM" id="SSF51735">
    <property type="entry name" value="NAD(P)-binding Rossmann-fold domains"/>
    <property type="match status" value="1"/>
</dbReference>
<dbReference type="Gene3D" id="1.10.630.10">
    <property type="entry name" value="Cytochrome P450"/>
    <property type="match status" value="1"/>
</dbReference>
<comment type="caution">
    <text evidence="3">The sequence shown here is derived from an EMBL/GenBank/DDBJ whole genome shotgun (WGS) entry which is preliminary data.</text>
</comment>
<feature type="region of interest" description="Disordered" evidence="1">
    <location>
        <begin position="1"/>
        <end position="23"/>
    </location>
</feature>
<dbReference type="Gene3D" id="3.40.50.720">
    <property type="entry name" value="NAD(P)-binding Rossmann-like Domain"/>
    <property type="match status" value="1"/>
</dbReference>
<feature type="transmembrane region" description="Helical" evidence="2">
    <location>
        <begin position="33"/>
        <end position="61"/>
    </location>
</feature>
<keyword evidence="2" id="KW-0472">Membrane</keyword>
<dbReference type="EMBL" id="LKCW01000009">
    <property type="protein sequence ID" value="KPM45264.1"/>
    <property type="molecule type" value="Genomic_DNA"/>
</dbReference>
<dbReference type="Proteomes" id="UP000050424">
    <property type="component" value="Unassembled WGS sequence"/>
</dbReference>
<dbReference type="PANTHER" id="PTHR47582">
    <property type="entry name" value="P450, PUTATIVE (EUROFUNG)-RELATED"/>
    <property type="match status" value="1"/>
</dbReference>
<dbReference type="OrthoDB" id="1470350at2759"/>
<protein>
    <submittedName>
        <fullName evidence="3">Uncharacterized protein</fullName>
    </submittedName>
</protein>
<proteinExistence type="predicted"/>
<dbReference type="AlphaFoldDB" id="A0A0P7BX77"/>
<reference evidence="3 4" key="1">
    <citation type="submission" date="2015-09" db="EMBL/GenBank/DDBJ databases">
        <title>Draft genome of a European isolate of the apple canker pathogen Neonectria ditissima.</title>
        <authorList>
            <person name="Gomez-Cortecero A."/>
            <person name="Harrison R.J."/>
            <person name="Armitage A.D."/>
        </authorList>
    </citation>
    <scope>NUCLEOTIDE SEQUENCE [LARGE SCALE GENOMIC DNA]</scope>
    <source>
        <strain evidence="3 4">R09/05</strain>
    </source>
</reference>
<evidence type="ECO:0000256" key="2">
    <source>
        <dbReference type="SAM" id="Phobius"/>
    </source>
</evidence>
<dbReference type="InterPro" id="IPR053007">
    <property type="entry name" value="CYP450_monoxygenase_sec-met"/>
</dbReference>
<dbReference type="InterPro" id="IPR036291">
    <property type="entry name" value="NAD(P)-bd_dom_sf"/>
</dbReference>
<evidence type="ECO:0000313" key="3">
    <source>
        <dbReference type="EMBL" id="KPM45264.1"/>
    </source>
</evidence>
<dbReference type="GO" id="GO:0016705">
    <property type="term" value="F:oxidoreductase activity, acting on paired donors, with incorporation or reduction of molecular oxygen"/>
    <property type="evidence" value="ECO:0007669"/>
    <property type="project" value="InterPro"/>
</dbReference>
<dbReference type="STRING" id="78410.A0A0P7BX77"/>
<evidence type="ECO:0000313" key="4">
    <source>
        <dbReference type="Proteomes" id="UP000050424"/>
    </source>
</evidence>
<dbReference type="GO" id="GO:0004497">
    <property type="term" value="F:monooxygenase activity"/>
    <property type="evidence" value="ECO:0007669"/>
    <property type="project" value="InterPro"/>
</dbReference>
<organism evidence="3 4">
    <name type="scientific">Neonectria ditissima</name>
    <dbReference type="NCBI Taxonomy" id="78410"/>
    <lineage>
        <taxon>Eukaryota</taxon>
        <taxon>Fungi</taxon>
        <taxon>Dikarya</taxon>
        <taxon>Ascomycota</taxon>
        <taxon>Pezizomycotina</taxon>
        <taxon>Sordariomycetes</taxon>
        <taxon>Hypocreomycetidae</taxon>
        <taxon>Hypocreales</taxon>
        <taxon>Nectriaceae</taxon>
        <taxon>Neonectria</taxon>
    </lineage>
</organism>
<dbReference type="InterPro" id="IPR036396">
    <property type="entry name" value="Cyt_P450_sf"/>
</dbReference>
<accession>A0A0P7BX77</accession>
<gene>
    <name evidence="3" type="ORF">AK830_g1284</name>
</gene>